<dbReference type="GO" id="GO:0003677">
    <property type="term" value="F:DNA binding"/>
    <property type="evidence" value="ECO:0007669"/>
    <property type="project" value="UniProtKB-KW"/>
</dbReference>
<dbReference type="SUPFAM" id="SSF101936">
    <property type="entry name" value="DNA-binding pseudobarrel domain"/>
    <property type="match status" value="1"/>
</dbReference>
<evidence type="ECO:0000259" key="6">
    <source>
        <dbReference type="PROSITE" id="PS50863"/>
    </source>
</evidence>
<keyword evidence="5" id="KW-0539">Nucleus</keyword>
<dbReference type="InterPro" id="IPR015300">
    <property type="entry name" value="DNA-bd_pseudobarrel_sf"/>
</dbReference>
<evidence type="ECO:0000256" key="1">
    <source>
        <dbReference type="ARBA" id="ARBA00004123"/>
    </source>
</evidence>
<comment type="subcellular location">
    <subcellularLocation>
        <location evidence="1">Nucleus</location>
    </subcellularLocation>
</comment>
<sequence length="240" mass="27018">MNSSGFQKSTKCCFVLPAGYNMSNEQKARVDALVRKIRPQIPLYVTAMDKTTVTGGFLAMAKDFALIHLLDKSGTIKLSQLDCSKTWTISLEVNTNNPCALSTGWMDFIQDNKLQEGDICVFQPSKSKNGVALIFHPLEESRCSQPPGYVPSAKSPRHGLYKPPYYLSRFTALNDQQKNKIDKKVRAIQSDIPPYVAVMQHSNISHNVCILHFGSEYATTCFPRESQSMMLQRRSKDNTW</sequence>
<evidence type="ECO:0000256" key="2">
    <source>
        <dbReference type="ARBA" id="ARBA00023015"/>
    </source>
</evidence>
<reference evidence="7" key="1">
    <citation type="submission" date="2014-09" db="EMBL/GenBank/DDBJ databases">
        <authorList>
            <person name="Magalhaes I.L.F."/>
            <person name="Oliveira U."/>
            <person name="Santos F.R."/>
            <person name="Vidigal T.H.D.A."/>
            <person name="Brescovit A.D."/>
            <person name="Santos A.J."/>
        </authorList>
    </citation>
    <scope>NUCLEOTIDE SEQUENCE</scope>
    <source>
        <tissue evidence="7">Shoot tissue taken approximately 20 cm above the soil surface</tissue>
    </source>
</reference>
<dbReference type="GO" id="GO:0005634">
    <property type="term" value="C:nucleus"/>
    <property type="evidence" value="ECO:0007669"/>
    <property type="project" value="UniProtKB-SubCell"/>
</dbReference>
<evidence type="ECO:0000256" key="3">
    <source>
        <dbReference type="ARBA" id="ARBA00023125"/>
    </source>
</evidence>
<feature type="domain" description="TF-B3" evidence="6">
    <location>
        <begin position="43"/>
        <end position="141"/>
    </location>
</feature>
<keyword evidence="3" id="KW-0238">DNA-binding</keyword>
<dbReference type="InterPro" id="IPR003340">
    <property type="entry name" value="B3_DNA-bd"/>
</dbReference>
<dbReference type="CDD" id="cd10017">
    <property type="entry name" value="B3_DNA"/>
    <property type="match status" value="1"/>
</dbReference>
<dbReference type="SMART" id="SM01019">
    <property type="entry name" value="B3"/>
    <property type="match status" value="1"/>
</dbReference>
<dbReference type="PANTHER" id="PTHR31391:SF140">
    <property type="entry name" value="B3 DOMAIN-CONTAINING PROTEIN OS12G0591400"/>
    <property type="match status" value="1"/>
</dbReference>
<protein>
    <recommendedName>
        <fullName evidence="6">TF-B3 domain-containing protein</fullName>
    </recommendedName>
</protein>
<dbReference type="EMBL" id="GBRH01214773">
    <property type="protein sequence ID" value="JAD83122.1"/>
    <property type="molecule type" value="Transcribed_RNA"/>
</dbReference>
<accession>A0A0A9DH92</accession>
<keyword evidence="4" id="KW-0804">Transcription</keyword>
<dbReference type="PANTHER" id="PTHR31391">
    <property type="entry name" value="B3 DOMAIN-CONTAINING PROTEIN OS11G0197600-RELATED"/>
    <property type="match status" value="1"/>
</dbReference>
<proteinExistence type="predicted"/>
<keyword evidence="2" id="KW-0805">Transcription regulation</keyword>
<dbReference type="PROSITE" id="PS50863">
    <property type="entry name" value="B3"/>
    <property type="match status" value="1"/>
</dbReference>
<dbReference type="InterPro" id="IPR044837">
    <property type="entry name" value="REM16-like"/>
</dbReference>
<dbReference type="AlphaFoldDB" id="A0A0A9DH92"/>
<organism evidence="7">
    <name type="scientific">Arundo donax</name>
    <name type="common">Giant reed</name>
    <name type="synonym">Donax arundinaceus</name>
    <dbReference type="NCBI Taxonomy" id="35708"/>
    <lineage>
        <taxon>Eukaryota</taxon>
        <taxon>Viridiplantae</taxon>
        <taxon>Streptophyta</taxon>
        <taxon>Embryophyta</taxon>
        <taxon>Tracheophyta</taxon>
        <taxon>Spermatophyta</taxon>
        <taxon>Magnoliopsida</taxon>
        <taxon>Liliopsida</taxon>
        <taxon>Poales</taxon>
        <taxon>Poaceae</taxon>
        <taxon>PACMAD clade</taxon>
        <taxon>Arundinoideae</taxon>
        <taxon>Arundineae</taxon>
        <taxon>Arundo</taxon>
    </lineage>
</organism>
<reference evidence="7" key="2">
    <citation type="journal article" date="2015" name="Data Brief">
        <title>Shoot transcriptome of the giant reed, Arundo donax.</title>
        <authorList>
            <person name="Barrero R.A."/>
            <person name="Guerrero F.D."/>
            <person name="Moolhuijzen P."/>
            <person name="Goolsby J.A."/>
            <person name="Tidwell J."/>
            <person name="Bellgard S.E."/>
            <person name="Bellgard M.I."/>
        </authorList>
    </citation>
    <scope>NUCLEOTIDE SEQUENCE</scope>
    <source>
        <tissue evidence="7">Shoot tissue taken approximately 20 cm above the soil surface</tissue>
    </source>
</reference>
<evidence type="ECO:0000256" key="4">
    <source>
        <dbReference type="ARBA" id="ARBA00023163"/>
    </source>
</evidence>
<dbReference type="Gene3D" id="2.40.330.10">
    <property type="entry name" value="DNA-binding pseudobarrel domain"/>
    <property type="match status" value="2"/>
</dbReference>
<evidence type="ECO:0000313" key="7">
    <source>
        <dbReference type="EMBL" id="JAD83122.1"/>
    </source>
</evidence>
<evidence type="ECO:0000256" key="5">
    <source>
        <dbReference type="ARBA" id="ARBA00023242"/>
    </source>
</evidence>
<dbReference type="Pfam" id="PF02362">
    <property type="entry name" value="B3"/>
    <property type="match status" value="1"/>
</dbReference>
<name>A0A0A9DH92_ARUDO</name>